<feature type="region of interest" description="Disordered" evidence="2">
    <location>
        <begin position="1"/>
        <end position="46"/>
    </location>
</feature>
<evidence type="ECO:0000256" key="1">
    <source>
        <dbReference type="ARBA" id="ARBA00023002"/>
    </source>
</evidence>
<accession>A0ABW2GQ88</accession>
<dbReference type="EMBL" id="JBHTAC010000001">
    <property type="protein sequence ID" value="MFC7240997.1"/>
    <property type="molecule type" value="Genomic_DNA"/>
</dbReference>
<dbReference type="Proteomes" id="UP001596392">
    <property type="component" value="Unassembled WGS sequence"/>
</dbReference>
<dbReference type="SUPFAM" id="SSF51905">
    <property type="entry name" value="FAD/NAD(P)-binding domain"/>
    <property type="match status" value="1"/>
</dbReference>
<dbReference type="RefSeq" id="WP_376804699.1">
    <property type="nucleotide sequence ID" value="NZ_JBHTAC010000001.1"/>
</dbReference>
<keyword evidence="5" id="KW-1185">Reference proteome</keyword>
<protein>
    <submittedName>
        <fullName evidence="4">FAD-dependent oxidoreductase</fullName>
    </submittedName>
</protein>
<evidence type="ECO:0000313" key="5">
    <source>
        <dbReference type="Proteomes" id="UP001596392"/>
    </source>
</evidence>
<evidence type="ECO:0000259" key="3">
    <source>
        <dbReference type="Pfam" id="PF01494"/>
    </source>
</evidence>
<dbReference type="Gene3D" id="3.30.70.2450">
    <property type="match status" value="1"/>
</dbReference>
<dbReference type="Pfam" id="PF01494">
    <property type="entry name" value="FAD_binding_3"/>
    <property type="match status" value="1"/>
</dbReference>
<dbReference type="InterPro" id="IPR050631">
    <property type="entry name" value="PheA/TfdB_FAD_monoxygenase"/>
</dbReference>
<sequence>MARSPPSAGRAWTAWPGRSSPGSWARKRPWRSTRDTTDDPTQAGEGMSRIVVAGAGPVGLTAALALARQGVAVTVLEAGDDLAAESRASTFHPPTLEMLAELGVVDALLARGLVAPTFAYRDRASGHVATLDLGVLARDTPYPYRVQCEQSKLTPILRAEVEAAGGVIRLGWPVAGVDQVPDGVVVRAADGRTERGDWLIAADGAHSAVRRSLGVEFAGITYPERFLVASTDEDLPALLDDLAEVNYVFDPVDWSVLLHTPDHWRVLLPTPDGTPDRDELDRLDGRLRQVADPGRPWRVAHASIYRVHQRVAETFQVGRVLLAGDAAHVNNPLGGLGMNSGIHDAVAYARALVTGDGAIRLAAAQRRRIALEYVQTVSHQNYQRLTATDPAARAAYLDEIRATAADPVRARAHLLRACMISSLRPVPA</sequence>
<dbReference type="PRINTS" id="PR00420">
    <property type="entry name" value="RNGMNOXGNASE"/>
</dbReference>
<comment type="caution">
    <text evidence="4">The sequence shown here is derived from an EMBL/GenBank/DDBJ whole genome shotgun (WGS) entry which is preliminary data.</text>
</comment>
<name>A0ABW2GQ88_9ACTN</name>
<dbReference type="InterPro" id="IPR036188">
    <property type="entry name" value="FAD/NAD-bd_sf"/>
</dbReference>
<organism evidence="4 5">
    <name type="scientific">Catellatospora aurea</name>
    <dbReference type="NCBI Taxonomy" id="1337874"/>
    <lineage>
        <taxon>Bacteria</taxon>
        <taxon>Bacillati</taxon>
        <taxon>Actinomycetota</taxon>
        <taxon>Actinomycetes</taxon>
        <taxon>Micromonosporales</taxon>
        <taxon>Micromonosporaceae</taxon>
        <taxon>Catellatospora</taxon>
    </lineage>
</organism>
<reference evidence="5" key="1">
    <citation type="journal article" date="2019" name="Int. J. Syst. Evol. Microbiol.">
        <title>The Global Catalogue of Microorganisms (GCM) 10K type strain sequencing project: providing services to taxonomists for standard genome sequencing and annotation.</title>
        <authorList>
            <consortium name="The Broad Institute Genomics Platform"/>
            <consortium name="The Broad Institute Genome Sequencing Center for Infectious Disease"/>
            <person name="Wu L."/>
            <person name="Ma J."/>
        </authorList>
    </citation>
    <scope>NUCLEOTIDE SEQUENCE [LARGE SCALE GENOMIC DNA]</scope>
    <source>
        <strain evidence="5">CGMCC 1.9106</strain>
    </source>
</reference>
<evidence type="ECO:0000313" key="4">
    <source>
        <dbReference type="EMBL" id="MFC7240997.1"/>
    </source>
</evidence>
<evidence type="ECO:0000256" key="2">
    <source>
        <dbReference type="SAM" id="MobiDB-lite"/>
    </source>
</evidence>
<dbReference type="PANTHER" id="PTHR43476:SF5">
    <property type="entry name" value="FAD-DEPENDENT MONOOXYGENASE"/>
    <property type="match status" value="1"/>
</dbReference>
<dbReference type="InterPro" id="IPR002938">
    <property type="entry name" value="FAD-bd"/>
</dbReference>
<dbReference type="PANTHER" id="PTHR43476">
    <property type="entry name" value="3-(3-HYDROXY-PHENYL)PROPIONATE/3-HYDROXYCINNAMIC ACID HYDROXYLASE"/>
    <property type="match status" value="1"/>
</dbReference>
<proteinExistence type="predicted"/>
<dbReference type="Gene3D" id="3.50.50.60">
    <property type="entry name" value="FAD/NAD(P)-binding domain"/>
    <property type="match status" value="1"/>
</dbReference>
<keyword evidence="1" id="KW-0560">Oxidoreductase</keyword>
<gene>
    <name evidence="4" type="ORF">ACFQO7_00760</name>
</gene>
<feature type="domain" description="FAD-binding" evidence="3">
    <location>
        <begin position="50"/>
        <end position="353"/>
    </location>
</feature>